<sequence length="522" mass="62339">MESIKISDKLKELIDEKYRNNYIFNTTTQNSDIFCKYFHLEKYDEEIILKELELETDPLAILFLNLIKFEIGEKKEKYNNSKICLKQLKEQEEFFYKIIFNICVYSKLIDILKEIKKIRKNEANFLDNFVFSLYNSIKVFNNHNLIIKVLIFLGKGNKNGIDIINTQRKKVTNIVKIPFYISLLELKKFQILDEDLYQEILVEYIEKLIYFCQNKKEVENSLTYLNFLNVGMKKLNNINDSTIRNSLKEKTKSLSEQLVEASKMCNNVIEYIDNEKVNIIKDNYKYISNEKSLEKNIKNLEILLLKQLNNLSNINKNPSILKKLAKPLYLDENRVIANKEDENKDIYDVITCIFLHLVILFCENPIFNSCETKKLKYILKNEEMKGFLDEIMENYFCGNYFTCCSAISPTIERLIRNTYLKLGESENALDGKDNSIQRRNNLDNLLKKENIRKIYGEEFINYFSWLFNNDISYYNYRNSVCHGYKNYEQYNKIETTLQLFILILFLKKFYKYFDKIEESKKE</sequence>
<evidence type="ECO:0000313" key="3">
    <source>
        <dbReference type="EMBL" id="PGH22230.1"/>
    </source>
</evidence>
<dbReference type="Pfam" id="PF13910">
    <property type="entry name" value="DUF4209"/>
    <property type="match status" value="1"/>
</dbReference>
<feature type="domain" description="DUF4209" evidence="2">
    <location>
        <begin position="411"/>
        <end position="499"/>
    </location>
</feature>
<dbReference type="Proteomes" id="UP000222862">
    <property type="component" value="Unassembled WGS sequence"/>
</dbReference>
<gene>
    <name evidence="3" type="ORF">RN96_03475</name>
</gene>
<proteinExistence type="predicted"/>
<reference evidence="3 4" key="1">
    <citation type="submission" date="2017-06" db="EMBL/GenBank/DDBJ databases">
        <title>Genome sequencing of Fusobacterium nucleatum subsp. polymorphum KCOM 1232 (=ChDC F37).</title>
        <authorList>
            <person name="Kook J.-K."/>
            <person name="Park S.-N."/>
            <person name="Lim Y.K."/>
            <person name="Roh H."/>
        </authorList>
    </citation>
    <scope>NUCLEOTIDE SEQUENCE [LARGE SCALE GENOMIC DNA]</scope>
    <source>
        <strain evidence="4">KCOM 1232 ( ChDC F37)</strain>
    </source>
</reference>
<protein>
    <recommendedName>
        <fullName evidence="2">DUF4209 domain-containing protein</fullName>
    </recommendedName>
</protein>
<accession>A0A2B7YM12</accession>
<dbReference type="EMBL" id="NJGI01000001">
    <property type="protein sequence ID" value="PGH22230.1"/>
    <property type="molecule type" value="Genomic_DNA"/>
</dbReference>
<dbReference type="InterPro" id="IPR025209">
    <property type="entry name" value="DUF4209"/>
</dbReference>
<evidence type="ECO:0000256" key="1">
    <source>
        <dbReference type="SAM" id="Coils"/>
    </source>
</evidence>
<organism evidence="3 4">
    <name type="scientific">Fusobacterium nucleatum subsp. polymorphum</name>
    <name type="common">Fusobacterium polymorphum</name>
    <dbReference type="NCBI Taxonomy" id="76857"/>
    <lineage>
        <taxon>Bacteria</taxon>
        <taxon>Fusobacteriati</taxon>
        <taxon>Fusobacteriota</taxon>
        <taxon>Fusobacteriia</taxon>
        <taxon>Fusobacteriales</taxon>
        <taxon>Fusobacteriaceae</taxon>
        <taxon>Fusobacterium</taxon>
    </lineage>
</organism>
<name>A0A2B7YM12_FUSNP</name>
<evidence type="ECO:0000259" key="2">
    <source>
        <dbReference type="Pfam" id="PF13910"/>
    </source>
</evidence>
<keyword evidence="1" id="KW-0175">Coiled coil</keyword>
<feature type="coiled-coil region" evidence="1">
    <location>
        <begin position="290"/>
        <end position="317"/>
    </location>
</feature>
<comment type="caution">
    <text evidence="3">The sequence shown here is derived from an EMBL/GenBank/DDBJ whole genome shotgun (WGS) entry which is preliminary data.</text>
</comment>
<dbReference type="RefSeq" id="WP_098702332.1">
    <property type="nucleotide sequence ID" value="NZ_NJGI01000001.1"/>
</dbReference>
<evidence type="ECO:0000313" key="4">
    <source>
        <dbReference type="Proteomes" id="UP000222862"/>
    </source>
</evidence>
<dbReference type="AlphaFoldDB" id="A0A2B7YM12"/>